<dbReference type="InterPro" id="IPR035967">
    <property type="entry name" value="SWAP/Surp_sf"/>
</dbReference>
<sequence>MSSSSQDDLNIDPEVRFIMEGTARLVAKHGLLIESKFLEYNVDNKLYNFLRIPNHPYLAFYRNKIVEYRKCSAEIRHQTSLFY</sequence>
<evidence type="ECO:0000256" key="1">
    <source>
        <dbReference type="ARBA" id="ARBA00022664"/>
    </source>
</evidence>
<dbReference type="GO" id="GO:0000381">
    <property type="term" value="P:regulation of alternative mRNA splicing, via spliceosome"/>
    <property type="evidence" value="ECO:0007669"/>
    <property type="project" value="TreeGrafter"/>
</dbReference>
<reference evidence="3 4" key="1">
    <citation type="submission" date="2020-02" db="EMBL/GenBank/DDBJ databases">
        <authorList>
            <person name="Ma Q."/>
            <person name="Huang Y."/>
            <person name="Song X."/>
            <person name="Pei D."/>
        </authorList>
    </citation>
    <scope>NUCLEOTIDE SEQUENCE [LARGE SCALE GENOMIC DNA]</scope>
    <source>
        <strain evidence="3">Sxm20200214</strain>
        <tissue evidence="3">Leaf</tissue>
    </source>
</reference>
<dbReference type="InterPro" id="IPR045146">
    <property type="entry name" value="SF3A1"/>
</dbReference>
<dbReference type="PROSITE" id="PS50128">
    <property type="entry name" value="SURP"/>
    <property type="match status" value="1"/>
</dbReference>
<comment type="caution">
    <text evidence="3">The sequence shown here is derived from an EMBL/GenBank/DDBJ whole genome shotgun (WGS) entry which is preliminary data.</text>
</comment>
<dbReference type="SMART" id="SM00648">
    <property type="entry name" value="SWAP"/>
    <property type="match status" value="1"/>
</dbReference>
<feature type="domain" description="SURP motif" evidence="2">
    <location>
        <begin position="18"/>
        <end position="61"/>
    </location>
</feature>
<dbReference type="Pfam" id="PF01805">
    <property type="entry name" value="Surp"/>
    <property type="match status" value="1"/>
</dbReference>
<name>A0A8X7P078_BRACI</name>
<dbReference type="EMBL" id="JAAMPC010000669">
    <property type="protein sequence ID" value="KAG2242090.1"/>
    <property type="molecule type" value="Genomic_DNA"/>
</dbReference>
<evidence type="ECO:0000259" key="2">
    <source>
        <dbReference type="PROSITE" id="PS50128"/>
    </source>
</evidence>
<dbReference type="Proteomes" id="UP000886595">
    <property type="component" value="Unassembled WGS sequence"/>
</dbReference>
<accession>A0A8X7P078</accession>
<dbReference type="PANTHER" id="PTHR15316">
    <property type="entry name" value="SPLICEOSOME ASSOCIATED PROTEIN 114/SWAP SPLICING FACTOR-RELATED"/>
    <property type="match status" value="1"/>
</dbReference>
<protein>
    <recommendedName>
        <fullName evidence="2">SURP motif domain-containing protein</fullName>
    </recommendedName>
</protein>
<dbReference type="GO" id="GO:0005686">
    <property type="term" value="C:U2 snRNP"/>
    <property type="evidence" value="ECO:0007669"/>
    <property type="project" value="TreeGrafter"/>
</dbReference>
<organism evidence="3 4">
    <name type="scientific">Brassica carinata</name>
    <name type="common">Ethiopian mustard</name>
    <name type="synonym">Abyssinian cabbage</name>
    <dbReference type="NCBI Taxonomy" id="52824"/>
    <lineage>
        <taxon>Eukaryota</taxon>
        <taxon>Viridiplantae</taxon>
        <taxon>Streptophyta</taxon>
        <taxon>Embryophyta</taxon>
        <taxon>Tracheophyta</taxon>
        <taxon>Spermatophyta</taxon>
        <taxon>Magnoliopsida</taxon>
        <taxon>eudicotyledons</taxon>
        <taxon>Gunneridae</taxon>
        <taxon>Pentapetalae</taxon>
        <taxon>rosids</taxon>
        <taxon>malvids</taxon>
        <taxon>Brassicales</taxon>
        <taxon>Brassicaceae</taxon>
        <taxon>Brassiceae</taxon>
        <taxon>Brassica</taxon>
    </lineage>
</organism>
<keyword evidence="4" id="KW-1185">Reference proteome</keyword>
<dbReference type="Gene3D" id="1.10.10.790">
    <property type="entry name" value="Surp module"/>
    <property type="match status" value="1"/>
</dbReference>
<dbReference type="PANTHER" id="PTHR15316:SF6">
    <property type="entry name" value="SURP MOTIF DOMAIN-CONTAINING PROTEIN"/>
    <property type="match status" value="1"/>
</dbReference>
<dbReference type="GO" id="GO:0071013">
    <property type="term" value="C:catalytic step 2 spliceosome"/>
    <property type="evidence" value="ECO:0007669"/>
    <property type="project" value="TreeGrafter"/>
</dbReference>
<dbReference type="GO" id="GO:0071004">
    <property type="term" value="C:U2-type prespliceosome"/>
    <property type="evidence" value="ECO:0007669"/>
    <property type="project" value="TreeGrafter"/>
</dbReference>
<dbReference type="GO" id="GO:0003723">
    <property type="term" value="F:RNA binding"/>
    <property type="evidence" value="ECO:0007669"/>
    <property type="project" value="InterPro"/>
</dbReference>
<evidence type="ECO:0000313" key="3">
    <source>
        <dbReference type="EMBL" id="KAG2242090.1"/>
    </source>
</evidence>
<dbReference type="AlphaFoldDB" id="A0A8X7P078"/>
<dbReference type="GO" id="GO:0045292">
    <property type="term" value="P:mRNA cis splicing, via spliceosome"/>
    <property type="evidence" value="ECO:0007669"/>
    <property type="project" value="InterPro"/>
</dbReference>
<evidence type="ECO:0000313" key="4">
    <source>
        <dbReference type="Proteomes" id="UP000886595"/>
    </source>
</evidence>
<dbReference type="SUPFAM" id="SSF109905">
    <property type="entry name" value="Surp module (SWAP domain)"/>
    <property type="match status" value="1"/>
</dbReference>
<proteinExistence type="predicted"/>
<keyword evidence="1" id="KW-0507">mRNA processing</keyword>
<gene>
    <name evidence="3" type="ORF">Bca52824_096064</name>
</gene>
<dbReference type="InterPro" id="IPR000061">
    <property type="entry name" value="Surp"/>
</dbReference>